<keyword evidence="4 7" id="KW-0812">Transmembrane</keyword>
<dbReference type="EC" id="2.5.1.145" evidence="7"/>
<evidence type="ECO:0000256" key="5">
    <source>
        <dbReference type="ARBA" id="ARBA00022989"/>
    </source>
</evidence>
<feature type="transmembrane region" description="Helical" evidence="7">
    <location>
        <begin position="211"/>
        <end position="229"/>
    </location>
</feature>
<keyword evidence="6 7" id="KW-0472">Membrane</keyword>
<dbReference type="InterPro" id="IPR001640">
    <property type="entry name" value="Lgt"/>
</dbReference>
<evidence type="ECO:0000256" key="4">
    <source>
        <dbReference type="ARBA" id="ARBA00022692"/>
    </source>
</evidence>
<keyword evidence="5 7" id="KW-1133">Transmembrane helix</keyword>
<feature type="transmembrane region" description="Helical" evidence="7">
    <location>
        <begin position="139"/>
        <end position="159"/>
    </location>
</feature>
<name>A0A1C6VR12_9ACTN</name>
<gene>
    <name evidence="7" type="primary">lgt</name>
    <name evidence="9" type="ORF">GA0070608_3801</name>
</gene>
<evidence type="ECO:0000256" key="8">
    <source>
        <dbReference type="SAM" id="MobiDB-lite"/>
    </source>
</evidence>
<comment type="similarity">
    <text evidence="1 7">Belongs to the Lgt family.</text>
</comment>
<dbReference type="PROSITE" id="PS01311">
    <property type="entry name" value="LGT"/>
    <property type="match status" value="1"/>
</dbReference>
<feature type="transmembrane region" description="Helical" evidence="7">
    <location>
        <begin position="70"/>
        <end position="90"/>
    </location>
</feature>
<feature type="compositionally biased region" description="Basic and acidic residues" evidence="8">
    <location>
        <begin position="337"/>
        <end position="349"/>
    </location>
</feature>
<dbReference type="AlphaFoldDB" id="A0A1C6VR12"/>
<dbReference type="GO" id="GO:0042158">
    <property type="term" value="P:lipoprotein biosynthetic process"/>
    <property type="evidence" value="ECO:0007669"/>
    <property type="project" value="UniProtKB-UniRule"/>
</dbReference>
<protein>
    <recommendedName>
        <fullName evidence="7">Phosphatidylglycerol--prolipoprotein diacylglyceryl transferase</fullName>
        <ecNumber evidence="7">2.5.1.145</ecNumber>
    </recommendedName>
</protein>
<comment type="pathway">
    <text evidence="7">Protein modification; lipoprotein biosynthesis (diacylglyceryl transfer).</text>
</comment>
<evidence type="ECO:0000256" key="7">
    <source>
        <dbReference type="HAMAP-Rule" id="MF_01147"/>
    </source>
</evidence>
<dbReference type="GO" id="GO:0008961">
    <property type="term" value="F:phosphatidylglycerol-prolipoprotein diacylglyceryl transferase activity"/>
    <property type="evidence" value="ECO:0007669"/>
    <property type="project" value="UniProtKB-UniRule"/>
</dbReference>
<sequence length="434" mass="44824">MPPEGSTAVACASVTLASLTPQAALPSPSTAVWQLGPVPIRAYALCIIVGIVVACWVTERRLRQRGVAPGAVLDIAVWAVPAGIIGARIYHVITSPEKYFGTGGDPLKAFAIWEGGLGIWGAVAGGAVGAWFAARQLGIPFAVVADALAPGLPLAQAIGRLGNWFNNELYGGRTSLPWGLEIHRMDPDNPGHALRDDTGQPILEPGLYHPTFAYELLWNVGVAALVFALDRKLRLGRGRAFALYVMGYTAGRFWIELMRTDEANTILGVRLNVWTAGLVFLGALVYFVRVRGPREYLVPVGAAATPGPAVDSDVSQVDLSAREAGSQPAAPEGYRVVSEEQYRHWRETGETPAEPDGEAPSGGADAPSDGPTGADATSGSTGHGAGPDAAGDGATPAGPDAAGEGAASTGPDAAGETPADRAGAAGTRPAERDS</sequence>
<dbReference type="NCBIfam" id="TIGR00544">
    <property type="entry name" value="lgt"/>
    <property type="match status" value="1"/>
</dbReference>
<feature type="transmembrane region" description="Helical" evidence="7">
    <location>
        <begin position="271"/>
        <end position="288"/>
    </location>
</feature>
<feature type="transmembrane region" description="Helical" evidence="7">
    <location>
        <begin position="40"/>
        <end position="58"/>
    </location>
</feature>
<evidence type="ECO:0000256" key="3">
    <source>
        <dbReference type="ARBA" id="ARBA00022679"/>
    </source>
</evidence>
<accession>A0A1C6VR12</accession>
<dbReference type="GO" id="GO:0005886">
    <property type="term" value="C:plasma membrane"/>
    <property type="evidence" value="ECO:0007669"/>
    <property type="project" value="UniProtKB-SubCell"/>
</dbReference>
<feature type="region of interest" description="Disordered" evidence="8">
    <location>
        <begin position="321"/>
        <end position="434"/>
    </location>
</feature>
<comment type="function">
    <text evidence="7">Catalyzes the transfer of the diacylglyceryl group from phosphatidylglycerol to the sulfhydryl group of the N-terminal cysteine of a prolipoprotein, the first step in the formation of mature lipoproteins.</text>
</comment>
<feature type="compositionally biased region" description="Low complexity" evidence="8">
    <location>
        <begin position="386"/>
        <end position="407"/>
    </location>
</feature>
<evidence type="ECO:0000313" key="10">
    <source>
        <dbReference type="Proteomes" id="UP000199343"/>
    </source>
</evidence>
<dbReference type="STRING" id="47871.GA0070608_3801"/>
<reference evidence="9 10" key="1">
    <citation type="submission" date="2016-06" db="EMBL/GenBank/DDBJ databases">
        <authorList>
            <person name="Kjaerup R.B."/>
            <person name="Dalgaard T.S."/>
            <person name="Juul-Madsen H.R."/>
        </authorList>
    </citation>
    <scope>NUCLEOTIDE SEQUENCE [LARGE SCALE GENOMIC DNA]</scope>
    <source>
        <strain evidence="9 10">DSM 43363</strain>
    </source>
</reference>
<dbReference type="UniPathway" id="UPA00664"/>
<comment type="subcellular location">
    <subcellularLocation>
        <location evidence="7">Cell membrane</location>
        <topology evidence="7">Multi-pass membrane protein</topology>
    </subcellularLocation>
</comment>
<feature type="binding site" evidence="7">
    <location>
        <position position="160"/>
    </location>
    <ligand>
        <name>a 1,2-diacyl-sn-glycero-3-phospho-(1'-sn-glycerol)</name>
        <dbReference type="ChEBI" id="CHEBI:64716"/>
    </ligand>
</feature>
<keyword evidence="9" id="KW-0449">Lipoprotein</keyword>
<dbReference type="Proteomes" id="UP000199343">
    <property type="component" value="Unassembled WGS sequence"/>
</dbReference>
<feature type="transmembrane region" description="Helical" evidence="7">
    <location>
        <begin position="110"/>
        <end position="132"/>
    </location>
</feature>
<dbReference type="PANTHER" id="PTHR30589:SF0">
    <property type="entry name" value="PHOSPHATIDYLGLYCEROL--PROLIPOPROTEIN DIACYLGLYCERYL TRANSFERASE"/>
    <property type="match status" value="1"/>
</dbReference>
<dbReference type="Pfam" id="PF01790">
    <property type="entry name" value="LGT"/>
    <property type="match status" value="1"/>
</dbReference>
<proteinExistence type="inferred from homology"/>
<dbReference type="PANTHER" id="PTHR30589">
    <property type="entry name" value="PROLIPOPROTEIN DIACYLGLYCERYL TRANSFERASE"/>
    <property type="match status" value="1"/>
</dbReference>
<evidence type="ECO:0000256" key="2">
    <source>
        <dbReference type="ARBA" id="ARBA00022475"/>
    </source>
</evidence>
<evidence type="ECO:0000256" key="6">
    <source>
        <dbReference type="ARBA" id="ARBA00023136"/>
    </source>
</evidence>
<keyword evidence="2 7" id="KW-1003">Cell membrane</keyword>
<comment type="catalytic activity">
    <reaction evidence="7">
        <text>L-cysteinyl-[prolipoprotein] + a 1,2-diacyl-sn-glycero-3-phospho-(1'-sn-glycerol) = an S-1,2-diacyl-sn-glyceryl-L-cysteinyl-[prolipoprotein] + sn-glycerol 1-phosphate + H(+)</text>
        <dbReference type="Rhea" id="RHEA:56712"/>
        <dbReference type="Rhea" id="RHEA-COMP:14679"/>
        <dbReference type="Rhea" id="RHEA-COMP:14680"/>
        <dbReference type="ChEBI" id="CHEBI:15378"/>
        <dbReference type="ChEBI" id="CHEBI:29950"/>
        <dbReference type="ChEBI" id="CHEBI:57685"/>
        <dbReference type="ChEBI" id="CHEBI:64716"/>
        <dbReference type="ChEBI" id="CHEBI:140658"/>
        <dbReference type="EC" id="2.5.1.145"/>
    </reaction>
</comment>
<evidence type="ECO:0000313" key="9">
    <source>
        <dbReference type="EMBL" id="SCL68755.1"/>
    </source>
</evidence>
<keyword evidence="3 7" id="KW-0808">Transferase</keyword>
<dbReference type="EMBL" id="FMIC01000002">
    <property type="protein sequence ID" value="SCL68755.1"/>
    <property type="molecule type" value="Genomic_DNA"/>
</dbReference>
<dbReference type="HAMAP" id="MF_01147">
    <property type="entry name" value="Lgt"/>
    <property type="match status" value="1"/>
</dbReference>
<organism evidence="9 10">
    <name type="scientific">Micromonospora peucetia</name>
    <dbReference type="NCBI Taxonomy" id="47871"/>
    <lineage>
        <taxon>Bacteria</taxon>
        <taxon>Bacillati</taxon>
        <taxon>Actinomycetota</taxon>
        <taxon>Actinomycetes</taxon>
        <taxon>Micromonosporales</taxon>
        <taxon>Micromonosporaceae</taxon>
        <taxon>Micromonospora</taxon>
    </lineage>
</organism>
<evidence type="ECO:0000256" key="1">
    <source>
        <dbReference type="ARBA" id="ARBA00007150"/>
    </source>
</evidence>